<dbReference type="PROSITE" id="PS50157">
    <property type="entry name" value="ZINC_FINGER_C2H2_2"/>
    <property type="match status" value="1"/>
</dbReference>
<keyword evidence="1" id="KW-0479">Metal-binding</keyword>
<dbReference type="SUPFAM" id="SSF57667">
    <property type="entry name" value="beta-beta-alpha zinc fingers"/>
    <property type="match status" value="1"/>
</dbReference>
<name>A0A1V6TE04_9EURO</name>
<keyword evidence="1" id="KW-0862">Zinc</keyword>
<dbReference type="STRING" id="254877.A0A1V6TE04"/>
<protein>
    <recommendedName>
        <fullName evidence="3">C2H2-type domain-containing protein</fullName>
    </recommendedName>
</protein>
<proteinExistence type="predicted"/>
<evidence type="ECO:0000313" key="5">
    <source>
        <dbReference type="Proteomes" id="UP000191342"/>
    </source>
</evidence>
<dbReference type="SMART" id="SM00355">
    <property type="entry name" value="ZnF_C2H2"/>
    <property type="match status" value="2"/>
</dbReference>
<feature type="compositionally biased region" description="Polar residues" evidence="2">
    <location>
        <begin position="128"/>
        <end position="137"/>
    </location>
</feature>
<evidence type="ECO:0000256" key="2">
    <source>
        <dbReference type="SAM" id="MobiDB-lite"/>
    </source>
</evidence>
<feature type="region of interest" description="Disordered" evidence="2">
    <location>
        <begin position="115"/>
        <end position="140"/>
    </location>
</feature>
<accession>A0A1V6TE04</accession>
<dbReference type="Proteomes" id="UP000191342">
    <property type="component" value="Unassembled WGS sequence"/>
</dbReference>
<dbReference type="PROSITE" id="PS00028">
    <property type="entry name" value="ZINC_FINGER_C2H2_1"/>
    <property type="match status" value="1"/>
</dbReference>
<dbReference type="AlphaFoldDB" id="A0A1V6TE04"/>
<dbReference type="InterPro" id="IPR013087">
    <property type="entry name" value="Znf_C2H2_type"/>
</dbReference>
<gene>
    <name evidence="4" type="ORF">PENFLA_c010G08637</name>
</gene>
<dbReference type="OrthoDB" id="654211at2759"/>
<feature type="compositionally biased region" description="Low complexity" evidence="2">
    <location>
        <begin position="116"/>
        <end position="127"/>
    </location>
</feature>
<reference evidence="5" key="1">
    <citation type="journal article" date="2017" name="Nat. Microbiol.">
        <title>Global analysis of biosynthetic gene clusters reveals vast potential of secondary metabolite production in Penicillium species.</title>
        <authorList>
            <person name="Nielsen J.C."/>
            <person name="Grijseels S."/>
            <person name="Prigent S."/>
            <person name="Ji B."/>
            <person name="Dainat J."/>
            <person name="Nielsen K.F."/>
            <person name="Frisvad J.C."/>
            <person name="Workman M."/>
            <person name="Nielsen J."/>
        </authorList>
    </citation>
    <scope>NUCLEOTIDE SEQUENCE [LARGE SCALE GENOMIC DNA]</scope>
    <source>
        <strain evidence="5">IBT 14082</strain>
    </source>
</reference>
<feature type="domain" description="C2H2-type" evidence="3">
    <location>
        <begin position="195"/>
        <end position="222"/>
    </location>
</feature>
<sequence>MVGPPYHVPLNASGTPGQDESSRDLYLPYGYAAHQYPLFLAAEPSTFSENHLLYNALMQHSSAPVHPSYPMPFSSAHGTFNSANHNMAHHPSSENNTPSEPSTMGYISSGYSTACTTPSGSGRSSPSMQEIPQSSVSRPEVQTICGRGRAHRPKHDDLYGTYICNWKDCKYRGMFSRKGVLMRHIETQHVAPHSFDCPVCGKLFCRRDNMTEHLGRVHCQRV</sequence>
<dbReference type="InterPro" id="IPR036236">
    <property type="entry name" value="Znf_C2H2_sf"/>
</dbReference>
<dbReference type="EMBL" id="MLQL01000010">
    <property type="protein sequence ID" value="OQE24170.1"/>
    <property type="molecule type" value="Genomic_DNA"/>
</dbReference>
<feature type="region of interest" description="Disordered" evidence="2">
    <location>
        <begin position="1"/>
        <end position="21"/>
    </location>
</feature>
<evidence type="ECO:0000256" key="1">
    <source>
        <dbReference type="PROSITE-ProRule" id="PRU00042"/>
    </source>
</evidence>
<comment type="caution">
    <text evidence="4">The sequence shown here is derived from an EMBL/GenBank/DDBJ whole genome shotgun (WGS) entry which is preliminary data.</text>
</comment>
<keyword evidence="1" id="KW-0863">Zinc-finger</keyword>
<keyword evidence="5" id="KW-1185">Reference proteome</keyword>
<dbReference type="GO" id="GO:0008270">
    <property type="term" value="F:zinc ion binding"/>
    <property type="evidence" value="ECO:0007669"/>
    <property type="project" value="UniProtKB-KW"/>
</dbReference>
<dbReference type="Gene3D" id="3.30.160.60">
    <property type="entry name" value="Classic Zinc Finger"/>
    <property type="match status" value="2"/>
</dbReference>
<evidence type="ECO:0000259" key="3">
    <source>
        <dbReference type="PROSITE" id="PS50157"/>
    </source>
</evidence>
<evidence type="ECO:0000313" key="4">
    <source>
        <dbReference type="EMBL" id="OQE24170.1"/>
    </source>
</evidence>
<organism evidence="4 5">
    <name type="scientific">Penicillium flavigenum</name>
    <dbReference type="NCBI Taxonomy" id="254877"/>
    <lineage>
        <taxon>Eukaryota</taxon>
        <taxon>Fungi</taxon>
        <taxon>Dikarya</taxon>
        <taxon>Ascomycota</taxon>
        <taxon>Pezizomycotina</taxon>
        <taxon>Eurotiomycetes</taxon>
        <taxon>Eurotiomycetidae</taxon>
        <taxon>Eurotiales</taxon>
        <taxon>Aspergillaceae</taxon>
        <taxon>Penicillium</taxon>
    </lineage>
</organism>